<keyword evidence="9" id="KW-0807">Transducer</keyword>
<accession>A0A151GSI9</accession>
<feature type="transmembrane region" description="Helical" evidence="11">
    <location>
        <begin position="197"/>
        <end position="220"/>
    </location>
</feature>
<dbReference type="Pfam" id="PF02076">
    <property type="entry name" value="STE3"/>
    <property type="match status" value="1"/>
</dbReference>
<keyword evidence="13" id="KW-1185">Reference proteome</keyword>
<dbReference type="CDD" id="cd14966">
    <property type="entry name" value="7tmD_STE3"/>
    <property type="match status" value="1"/>
</dbReference>
<feature type="compositionally biased region" description="Polar residues" evidence="10">
    <location>
        <begin position="370"/>
        <end position="409"/>
    </location>
</feature>
<keyword evidence="7 11" id="KW-0472">Membrane</keyword>
<evidence type="ECO:0000256" key="9">
    <source>
        <dbReference type="ARBA" id="ARBA00023224"/>
    </source>
</evidence>
<feature type="transmembrane region" description="Helical" evidence="11">
    <location>
        <begin position="253"/>
        <end position="278"/>
    </location>
</feature>
<dbReference type="EMBL" id="LAYC01000001">
    <property type="protein sequence ID" value="KYK60076.1"/>
    <property type="molecule type" value="Genomic_DNA"/>
</dbReference>
<proteinExistence type="inferred from homology"/>
<evidence type="ECO:0000256" key="3">
    <source>
        <dbReference type="ARBA" id="ARBA00022507"/>
    </source>
</evidence>
<gene>
    <name evidence="12" type="ORF">DCS_01210</name>
</gene>
<comment type="subcellular location">
    <subcellularLocation>
        <location evidence="1">Membrane</location>
        <topology evidence="1">Multi-pass membrane protein</topology>
    </subcellularLocation>
</comment>
<evidence type="ECO:0000313" key="12">
    <source>
        <dbReference type="EMBL" id="KYK60076.1"/>
    </source>
</evidence>
<evidence type="ECO:0000256" key="4">
    <source>
        <dbReference type="ARBA" id="ARBA00022692"/>
    </source>
</evidence>
<dbReference type="GO" id="GO:0004932">
    <property type="term" value="F:mating-type factor pheromone receptor activity"/>
    <property type="evidence" value="ECO:0007669"/>
    <property type="project" value="InterPro"/>
</dbReference>
<comment type="similarity">
    <text evidence="2">Belongs to the G-protein coupled receptor 4 family.</text>
</comment>
<dbReference type="InterPro" id="IPR001499">
    <property type="entry name" value="GPCR_STE3"/>
</dbReference>
<protein>
    <submittedName>
        <fullName evidence="12">Pheromone receptor</fullName>
    </submittedName>
</protein>
<organism evidence="12 13">
    <name type="scientific">Drechmeria coniospora</name>
    <name type="common">Nematophagous fungus</name>
    <name type="synonym">Meria coniospora</name>
    <dbReference type="NCBI Taxonomy" id="98403"/>
    <lineage>
        <taxon>Eukaryota</taxon>
        <taxon>Fungi</taxon>
        <taxon>Dikarya</taxon>
        <taxon>Ascomycota</taxon>
        <taxon>Pezizomycotina</taxon>
        <taxon>Sordariomycetes</taxon>
        <taxon>Hypocreomycetidae</taxon>
        <taxon>Hypocreales</taxon>
        <taxon>Ophiocordycipitaceae</taxon>
        <taxon>Drechmeria</taxon>
    </lineage>
</organism>
<dbReference type="InParanoid" id="A0A151GSI9"/>
<reference evidence="12 13" key="1">
    <citation type="journal article" date="2016" name="Sci. Rep.">
        <title>Insights into Adaptations to a Near-Obligate Nematode Endoparasitic Lifestyle from the Finished Genome of Drechmeria coniospora.</title>
        <authorList>
            <person name="Zhang L."/>
            <person name="Zhou Z."/>
            <person name="Guo Q."/>
            <person name="Fokkens L."/>
            <person name="Miskei M."/>
            <person name="Pocsi I."/>
            <person name="Zhang W."/>
            <person name="Chen M."/>
            <person name="Wang L."/>
            <person name="Sun Y."/>
            <person name="Donzelli B.G."/>
            <person name="Gibson D.M."/>
            <person name="Nelson D.R."/>
            <person name="Luo J.G."/>
            <person name="Rep M."/>
            <person name="Liu H."/>
            <person name="Yang S."/>
            <person name="Wang J."/>
            <person name="Krasnoff S.B."/>
            <person name="Xu Y."/>
            <person name="Molnar I."/>
            <person name="Lin M."/>
        </authorList>
    </citation>
    <scope>NUCLEOTIDE SEQUENCE [LARGE SCALE GENOMIC DNA]</scope>
    <source>
        <strain evidence="12 13">ARSEF 6962</strain>
    </source>
</reference>
<keyword evidence="5 11" id="KW-1133">Transmembrane helix</keyword>
<evidence type="ECO:0000256" key="8">
    <source>
        <dbReference type="ARBA" id="ARBA00023170"/>
    </source>
</evidence>
<dbReference type="GeneID" id="63713853"/>
<feature type="transmembrane region" description="Helical" evidence="11">
    <location>
        <begin position="156"/>
        <end position="177"/>
    </location>
</feature>
<sequence length="565" mass="62704">MYTPPTVELSSPATRLLRRQEPLILYPQSLVPVPVTTPALTANLVMRVLLALVGNIVCIIPLGLLYRNGEFAAVVFIVLVMLLNLDTVVNSLLWHNNDTADWWHGVGYCDLDNFFRNASKGLYLTCLLAIMRNLAQQVGMMRAGALTAAEKRRRNLTQALIMFPLPIVMLAWTFPLTAQRYVIGTLVGCDWVPHSSWPYLVFFILPPVVVGFATVVYAVLTYYRYRQVSKTTVSALASNRAANRRSQRTRRRLYMMVISILIPFFPIVVTLAVLNILAMGSIKPFSYDTIHNHATPLPWNTVVLVTSNDVPWAYMNSAYIPILTTVPIFAFFGTTIDALNQYRVVLVFVGLAKFFPSLRREYDPDRVPTAANSLDSNQTAAMTGTSSNASRKVAPTTDSSRQQPGTPFTSADCAELQIPEMQTIDFATTVQLENGLGGEEIEHQETSTSPPRRGPFSFGTPFHLPNPFRFSVFRSTKEKSSAAPAACPPAVPLENAQQAVSASPWEAQAGTPRPHPCVRPEDEDETALFNTSTRDHHTDCTTPEEVMADAEKDLEGQIPHSCRKR</sequence>
<dbReference type="PRINTS" id="PR00899">
    <property type="entry name" value="GPCRSTE3"/>
</dbReference>
<keyword evidence="8 12" id="KW-0675">Receptor</keyword>
<feature type="transmembrane region" description="Helical" evidence="11">
    <location>
        <begin position="44"/>
        <end position="66"/>
    </location>
</feature>
<evidence type="ECO:0000256" key="5">
    <source>
        <dbReference type="ARBA" id="ARBA00022989"/>
    </source>
</evidence>
<name>A0A151GSI9_DRECN</name>
<dbReference type="FunCoup" id="A0A151GSI9">
    <property type="interactions" value="54"/>
</dbReference>
<keyword evidence="6" id="KW-0297">G-protein coupled receptor</keyword>
<dbReference type="RefSeq" id="XP_040659428.1">
    <property type="nucleotide sequence ID" value="XM_040798545.1"/>
</dbReference>
<evidence type="ECO:0000256" key="10">
    <source>
        <dbReference type="SAM" id="MobiDB-lite"/>
    </source>
</evidence>
<dbReference type="PANTHER" id="PTHR28097:SF1">
    <property type="entry name" value="PHEROMONE A FACTOR RECEPTOR"/>
    <property type="match status" value="1"/>
</dbReference>
<dbReference type="STRING" id="98403.A0A151GSI9"/>
<dbReference type="AlphaFoldDB" id="A0A151GSI9"/>
<feature type="transmembrane region" description="Helical" evidence="11">
    <location>
        <begin position="318"/>
        <end position="339"/>
    </location>
</feature>
<dbReference type="GO" id="GO:0000750">
    <property type="term" value="P:pheromone-dependent signal transduction involved in conjugation with cellular fusion"/>
    <property type="evidence" value="ECO:0007669"/>
    <property type="project" value="TreeGrafter"/>
</dbReference>
<evidence type="ECO:0000256" key="2">
    <source>
        <dbReference type="ARBA" id="ARBA00011085"/>
    </source>
</evidence>
<comment type="caution">
    <text evidence="12">The sequence shown here is derived from an EMBL/GenBank/DDBJ whole genome shotgun (WGS) entry which is preliminary data.</text>
</comment>
<dbReference type="GO" id="GO:0005886">
    <property type="term" value="C:plasma membrane"/>
    <property type="evidence" value="ECO:0007669"/>
    <property type="project" value="TreeGrafter"/>
</dbReference>
<feature type="region of interest" description="Disordered" evidence="10">
    <location>
        <begin position="499"/>
        <end position="565"/>
    </location>
</feature>
<keyword evidence="4 11" id="KW-0812">Transmembrane</keyword>
<feature type="transmembrane region" description="Helical" evidence="11">
    <location>
        <begin position="114"/>
        <end position="135"/>
    </location>
</feature>
<keyword evidence="3" id="KW-0589">Pheromone response</keyword>
<dbReference type="PANTHER" id="PTHR28097">
    <property type="entry name" value="PHEROMONE A FACTOR RECEPTOR"/>
    <property type="match status" value="1"/>
</dbReference>
<feature type="transmembrane region" description="Helical" evidence="11">
    <location>
        <begin position="73"/>
        <end position="94"/>
    </location>
</feature>
<evidence type="ECO:0000256" key="6">
    <source>
        <dbReference type="ARBA" id="ARBA00023040"/>
    </source>
</evidence>
<evidence type="ECO:0000256" key="1">
    <source>
        <dbReference type="ARBA" id="ARBA00004141"/>
    </source>
</evidence>
<evidence type="ECO:0000256" key="11">
    <source>
        <dbReference type="SAM" id="Phobius"/>
    </source>
</evidence>
<feature type="region of interest" description="Disordered" evidence="10">
    <location>
        <begin position="369"/>
        <end position="410"/>
    </location>
</feature>
<dbReference type="Proteomes" id="UP000076580">
    <property type="component" value="Chromosome 01"/>
</dbReference>
<evidence type="ECO:0000256" key="7">
    <source>
        <dbReference type="ARBA" id="ARBA00023136"/>
    </source>
</evidence>
<evidence type="ECO:0000313" key="13">
    <source>
        <dbReference type="Proteomes" id="UP000076580"/>
    </source>
</evidence>